<keyword evidence="3" id="KW-0812">Transmembrane</keyword>
<evidence type="ECO:0000256" key="1">
    <source>
        <dbReference type="ARBA" id="ARBA00004167"/>
    </source>
</evidence>
<feature type="region of interest" description="Disordered" evidence="8">
    <location>
        <begin position="77"/>
        <end position="104"/>
    </location>
</feature>
<evidence type="ECO:0000256" key="8">
    <source>
        <dbReference type="SAM" id="MobiDB-lite"/>
    </source>
</evidence>
<dbReference type="Proteomes" id="UP000635565">
    <property type="component" value="Unassembled WGS sequence"/>
</dbReference>
<name>A0ABQ3VB57_9CHLR</name>
<evidence type="ECO:0000256" key="3">
    <source>
        <dbReference type="ARBA" id="ARBA00022692"/>
    </source>
</evidence>
<dbReference type="EMBL" id="BNJJ01000003">
    <property type="protein sequence ID" value="GHO83074.1"/>
    <property type="molecule type" value="Genomic_DNA"/>
</dbReference>
<evidence type="ECO:0000256" key="6">
    <source>
        <dbReference type="ARBA" id="ARBA00023010"/>
    </source>
</evidence>
<keyword evidence="6" id="KW-0811">Translocation</keyword>
<evidence type="ECO:0000313" key="10">
    <source>
        <dbReference type="Proteomes" id="UP000635565"/>
    </source>
</evidence>
<dbReference type="Pfam" id="PF02416">
    <property type="entry name" value="TatA_B_E"/>
    <property type="match status" value="1"/>
</dbReference>
<keyword evidence="7" id="KW-0472">Membrane</keyword>
<protein>
    <recommendedName>
        <fullName evidence="11">Sec-independent protein translocase protein TatA</fullName>
    </recommendedName>
</protein>
<reference evidence="9 10" key="1">
    <citation type="journal article" date="2021" name="Int. J. Syst. Evol. Microbiol.">
        <title>Reticulibacter mediterranei gen. nov., sp. nov., within the new family Reticulibacteraceae fam. nov., and Ktedonospora formicarum gen. nov., sp. nov., Ktedonobacter robiniae sp. nov., Dictyobacter formicarum sp. nov. and Dictyobacter arantiisoli sp. nov., belonging to the class Ktedonobacteria.</title>
        <authorList>
            <person name="Yabe S."/>
            <person name="Zheng Y."/>
            <person name="Wang C.M."/>
            <person name="Sakai Y."/>
            <person name="Abe K."/>
            <person name="Yokota A."/>
            <person name="Donadio S."/>
            <person name="Cavaletti L."/>
            <person name="Monciardini P."/>
        </authorList>
    </citation>
    <scope>NUCLEOTIDE SEQUENCE [LARGE SCALE GENOMIC DNA]</scope>
    <source>
        <strain evidence="9 10">SOSP1-9</strain>
    </source>
</reference>
<comment type="caution">
    <text evidence="9">The sequence shown here is derived from an EMBL/GenBank/DDBJ whole genome shotgun (WGS) entry which is preliminary data.</text>
</comment>
<evidence type="ECO:0000313" key="9">
    <source>
        <dbReference type="EMBL" id="GHO83074.1"/>
    </source>
</evidence>
<dbReference type="InterPro" id="IPR003369">
    <property type="entry name" value="TatA/B/E"/>
</dbReference>
<keyword evidence="4" id="KW-0653">Protein transport</keyword>
<proteinExistence type="predicted"/>
<gene>
    <name evidence="9" type="ORF">KSZ_10800</name>
</gene>
<comment type="subcellular location">
    <subcellularLocation>
        <location evidence="1">Membrane</location>
        <topology evidence="1">Single-pass membrane protein</topology>
    </subcellularLocation>
</comment>
<evidence type="ECO:0000256" key="2">
    <source>
        <dbReference type="ARBA" id="ARBA00022448"/>
    </source>
</evidence>
<organism evidence="9 10">
    <name type="scientific">Dictyobacter formicarum</name>
    <dbReference type="NCBI Taxonomy" id="2778368"/>
    <lineage>
        <taxon>Bacteria</taxon>
        <taxon>Bacillati</taxon>
        <taxon>Chloroflexota</taxon>
        <taxon>Ktedonobacteria</taxon>
        <taxon>Ktedonobacterales</taxon>
        <taxon>Dictyobacteraceae</taxon>
        <taxon>Dictyobacter</taxon>
    </lineage>
</organism>
<accession>A0ABQ3VB57</accession>
<evidence type="ECO:0000256" key="4">
    <source>
        <dbReference type="ARBA" id="ARBA00022927"/>
    </source>
</evidence>
<evidence type="ECO:0000256" key="7">
    <source>
        <dbReference type="ARBA" id="ARBA00023136"/>
    </source>
</evidence>
<evidence type="ECO:0000256" key="5">
    <source>
        <dbReference type="ARBA" id="ARBA00022989"/>
    </source>
</evidence>
<evidence type="ECO:0008006" key="11">
    <source>
        <dbReference type="Google" id="ProtNLM"/>
    </source>
</evidence>
<keyword evidence="10" id="KW-1185">Reference proteome</keyword>
<dbReference type="Gene3D" id="1.20.5.3310">
    <property type="match status" value="1"/>
</dbReference>
<keyword evidence="2" id="KW-0813">Transport</keyword>
<keyword evidence="5" id="KW-1133">Transmembrane helix</keyword>
<sequence length="104" mass="10984">MHIFEILIVAGIALAIFGPKTLQSLARSAGKTTGEVKNAKDKFMSHVPADDISKLHQTLNKVPTNPAQAVQMLMTPAEKKETASETRSGAAASTEAKVAPGKEN</sequence>